<keyword evidence="5 10" id="KW-0808">Transferase</keyword>
<comment type="subunit">
    <text evidence="10">The RNAP catalytic core consists of 2 alpha, 1 beta, 1 beta' and 1 omega subunit. When a sigma factor is associated with the core the holoenzyme is formed, which can initiate transcription.</text>
</comment>
<dbReference type="GO" id="GO:0003677">
    <property type="term" value="F:DNA binding"/>
    <property type="evidence" value="ECO:0007669"/>
    <property type="project" value="UniProtKB-UniRule"/>
</dbReference>
<organism evidence="11 12">
    <name type="scientific">Anaerotruncus colihominis</name>
    <dbReference type="NCBI Taxonomy" id="169435"/>
    <lineage>
        <taxon>Bacteria</taxon>
        <taxon>Bacillati</taxon>
        <taxon>Bacillota</taxon>
        <taxon>Clostridia</taxon>
        <taxon>Eubacteriales</taxon>
        <taxon>Oscillospiraceae</taxon>
        <taxon>Anaerotruncus</taxon>
    </lineage>
</organism>
<evidence type="ECO:0000256" key="1">
    <source>
        <dbReference type="ARBA" id="ARBA00006711"/>
    </source>
</evidence>
<keyword evidence="7 10" id="KW-0804">Transcription</keyword>
<dbReference type="GO" id="GO:0003899">
    <property type="term" value="F:DNA-directed RNA polymerase activity"/>
    <property type="evidence" value="ECO:0007669"/>
    <property type="project" value="UniProtKB-UniRule"/>
</dbReference>
<comment type="similarity">
    <text evidence="1 10">Belongs to the RNA polymerase subunit omega family.</text>
</comment>
<reference evidence="11 12" key="1">
    <citation type="submission" date="2015-09" db="EMBL/GenBank/DDBJ databases">
        <authorList>
            <consortium name="Pathogen Informatics"/>
        </authorList>
    </citation>
    <scope>NUCLEOTIDE SEQUENCE [LARGE SCALE GENOMIC DNA]</scope>
    <source>
        <strain evidence="11 12">2789STDY5834939</strain>
    </source>
</reference>
<dbReference type="Proteomes" id="UP000095765">
    <property type="component" value="Unassembled WGS sequence"/>
</dbReference>
<dbReference type="SUPFAM" id="SSF63562">
    <property type="entry name" value="RPB6/omega subunit-like"/>
    <property type="match status" value="1"/>
</dbReference>
<dbReference type="GO" id="GO:0000428">
    <property type="term" value="C:DNA-directed RNA polymerase complex"/>
    <property type="evidence" value="ECO:0007669"/>
    <property type="project" value="UniProtKB-KW"/>
</dbReference>
<evidence type="ECO:0000256" key="8">
    <source>
        <dbReference type="ARBA" id="ARBA00029924"/>
    </source>
</evidence>
<keyword evidence="4 10" id="KW-0240">DNA-directed RNA polymerase</keyword>
<dbReference type="RefSeq" id="WP_242648696.1">
    <property type="nucleotide sequence ID" value="NZ_CABIWA010000002.1"/>
</dbReference>
<evidence type="ECO:0000256" key="9">
    <source>
        <dbReference type="ARBA" id="ARBA00048552"/>
    </source>
</evidence>
<gene>
    <name evidence="10 11" type="primary">rpoZ</name>
    <name evidence="11" type="ORF">ERS852551_00211</name>
</gene>
<evidence type="ECO:0000256" key="7">
    <source>
        <dbReference type="ARBA" id="ARBA00023163"/>
    </source>
</evidence>
<dbReference type="Gene3D" id="3.90.940.10">
    <property type="match status" value="1"/>
</dbReference>
<accession>A0A174LRZ3</accession>
<keyword evidence="6 10" id="KW-0548">Nucleotidyltransferase</keyword>
<evidence type="ECO:0000256" key="3">
    <source>
        <dbReference type="ARBA" id="ARBA00013725"/>
    </source>
</evidence>
<proteinExistence type="inferred from homology"/>
<name>A0A174LRZ3_9FIRM</name>
<evidence type="ECO:0000256" key="10">
    <source>
        <dbReference type="HAMAP-Rule" id="MF_00366"/>
    </source>
</evidence>
<dbReference type="HAMAP" id="MF_00366">
    <property type="entry name" value="RNApol_bact_RpoZ"/>
    <property type="match status" value="1"/>
</dbReference>
<dbReference type="NCBIfam" id="TIGR00690">
    <property type="entry name" value="rpoZ"/>
    <property type="match status" value="1"/>
</dbReference>
<dbReference type="Pfam" id="PF01192">
    <property type="entry name" value="RNA_pol_Rpb6"/>
    <property type="match status" value="1"/>
</dbReference>
<comment type="catalytic activity">
    <reaction evidence="9 10">
        <text>RNA(n) + a ribonucleoside 5'-triphosphate = RNA(n+1) + diphosphate</text>
        <dbReference type="Rhea" id="RHEA:21248"/>
        <dbReference type="Rhea" id="RHEA-COMP:14527"/>
        <dbReference type="Rhea" id="RHEA-COMP:17342"/>
        <dbReference type="ChEBI" id="CHEBI:33019"/>
        <dbReference type="ChEBI" id="CHEBI:61557"/>
        <dbReference type="ChEBI" id="CHEBI:140395"/>
        <dbReference type="EC" id="2.7.7.6"/>
    </reaction>
</comment>
<dbReference type="GO" id="GO:0006351">
    <property type="term" value="P:DNA-templated transcription"/>
    <property type="evidence" value="ECO:0007669"/>
    <property type="project" value="UniProtKB-UniRule"/>
</dbReference>
<evidence type="ECO:0000313" key="12">
    <source>
        <dbReference type="Proteomes" id="UP000095765"/>
    </source>
</evidence>
<evidence type="ECO:0000256" key="2">
    <source>
        <dbReference type="ARBA" id="ARBA00012418"/>
    </source>
</evidence>
<dbReference type="InterPro" id="IPR003716">
    <property type="entry name" value="DNA-dir_RNA_pol_omega"/>
</dbReference>
<comment type="function">
    <text evidence="10">Promotes RNA polymerase assembly. Latches the N- and C-terminal regions of the beta' subunit thereby facilitating its interaction with the beta and alpha subunits.</text>
</comment>
<dbReference type="InterPro" id="IPR036161">
    <property type="entry name" value="RPB6/omega-like_sf"/>
</dbReference>
<evidence type="ECO:0000256" key="6">
    <source>
        <dbReference type="ARBA" id="ARBA00022695"/>
    </source>
</evidence>
<dbReference type="EMBL" id="CZBE01000001">
    <property type="protein sequence ID" value="CUP24545.1"/>
    <property type="molecule type" value="Genomic_DNA"/>
</dbReference>
<dbReference type="SMART" id="SM01409">
    <property type="entry name" value="RNA_pol_Rpb6"/>
    <property type="match status" value="1"/>
</dbReference>
<sequence>MSMLRPSINSIIKPGDNYYSFVVAVAKRAREIAQEQEEEHSLNEEKPVQKAVEEFAGGKIKVGHVSQISE</sequence>
<evidence type="ECO:0000313" key="11">
    <source>
        <dbReference type="EMBL" id="CUP24545.1"/>
    </source>
</evidence>
<evidence type="ECO:0000256" key="5">
    <source>
        <dbReference type="ARBA" id="ARBA00022679"/>
    </source>
</evidence>
<dbReference type="InterPro" id="IPR006110">
    <property type="entry name" value="Pol_omega/Rpo6/RPB6"/>
</dbReference>
<evidence type="ECO:0000256" key="4">
    <source>
        <dbReference type="ARBA" id="ARBA00022478"/>
    </source>
</evidence>
<protein>
    <recommendedName>
        <fullName evidence="3 10">DNA-directed RNA polymerase subunit omega</fullName>
        <shortName evidence="10">RNAP omega subunit</shortName>
        <ecNumber evidence="2 10">2.7.7.6</ecNumber>
    </recommendedName>
    <alternativeName>
        <fullName evidence="10">RNA polymerase omega subunit</fullName>
    </alternativeName>
    <alternativeName>
        <fullName evidence="8 10">Transcriptase subunit omega</fullName>
    </alternativeName>
</protein>
<dbReference type="AlphaFoldDB" id="A0A174LRZ3"/>
<dbReference type="GeneID" id="72464280"/>
<dbReference type="EC" id="2.7.7.6" evidence="2 10"/>